<dbReference type="Gene3D" id="3.40.50.300">
    <property type="entry name" value="P-loop containing nucleotide triphosphate hydrolases"/>
    <property type="match status" value="1"/>
</dbReference>
<dbReference type="PANTHER" id="PTHR14270">
    <property type="entry name" value="NONSENSE-MEDIATED MRNA DECAY FACTOR SMG9"/>
    <property type="match status" value="1"/>
</dbReference>
<comment type="similarity">
    <text evidence="1">Belongs to the SMG9 family.</text>
</comment>
<feature type="compositionally biased region" description="Polar residues" evidence="3">
    <location>
        <begin position="24"/>
        <end position="36"/>
    </location>
</feature>
<evidence type="ECO:0000313" key="5">
    <source>
        <dbReference type="RefSeq" id="XP_017781835.1"/>
    </source>
</evidence>
<proteinExistence type="inferred from homology"/>
<keyword evidence="2" id="KW-0866">Nonsense-mediated mRNA decay</keyword>
<feature type="compositionally biased region" description="Basic and acidic residues" evidence="3">
    <location>
        <begin position="39"/>
        <end position="51"/>
    </location>
</feature>
<sequence>MSDFERGKYYNKKKYSNRDRNESKSSYNNRFFNKSIYNPDKDGNDGGDKKMKQPQIMIKTRDKAEEHATSPKVVQKEIAEVASKPDVVKKDMTKSAKLLEDGFFFADDVQEFLTDNSDFLVVGIVGPQTVGKSSIMSFLASDKFSKKFQNQFQVAENAMCHKHNDVEAMFRQATTDDIETLTNATSGIDIFITENRLILLDSQPFQSVSAENAGELQNLQHVAFLMSVCHLLIFTQDFFLDINHVRFLQTAEMLKPTISNNEEEYSEQFPHLMLLHNKAQLEDFQPKKFKIMQNFYKEIFKTSKMNLQSGLGMHNTKNTGSMKLDEHVENFNLFLLPDLNDANPNDLTKFEELIKILRNNISGLTKHAMTHVQLTEKTWLVYGAKAFDHIKKSTFYLEYKKLLP</sequence>
<organism evidence="4 5">
    <name type="scientific">Nicrophorus vespilloides</name>
    <name type="common">Boreal carrion beetle</name>
    <dbReference type="NCBI Taxonomy" id="110193"/>
    <lineage>
        <taxon>Eukaryota</taxon>
        <taxon>Metazoa</taxon>
        <taxon>Ecdysozoa</taxon>
        <taxon>Arthropoda</taxon>
        <taxon>Hexapoda</taxon>
        <taxon>Insecta</taxon>
        <taxon>Pterygota</taxon>
        <taxon>Neoptera</taxon>
        <taxon>Endopterygota</taxon>
        <taxon>Coleoptera</taxon>
        <taxon>Polyphaga</taxon>
        <taxon>Staphyliniformia</taxon>
        <taxon>Silphidae</taxon>
        <taxon>Nicrophorinae</taxon>
        <taxon>Nicrophorus</taxon>
    </lineage>
</organism>
<dbReference type="Proteomes" id="UP000695000">
    <property type="component" value="Unplaced"/>
</dbReference>
<dbReference type="InterPro" id="IPR039177">
    <property type="entry name" value="SMG9"/>
</dbReference>
<evidence type="ECO:0000256" key="1">
    <source>
        <dbReference type="ARBA" id="ARBA00007712"/>
    </source>
</evidence>
<dbReference type="InterPro" id="IPR027417">
    <property type="entry name" value="P-loop_NTPase"/>
</dbReference>
<dbReference type="GeneID" id="108566459"/>
<evidence type="ECO:0000313" key="4">
    <source>
        <dbReference type="Proteomes" id="UP000695000"/>
    </source>
</evidence>
<keyword evidence="4" id="KW-1185">Reference proteome</keyword>
<evidence type="ECO:0000256" key="3">
    <source>
        <dbReference type="SAM" id="MobiDB-lite"/>
    </source>
</evidence>
<dbReference type="RefSeq" id="XP_017781835.1">
    <property type="nucleotide sequence ID" value="XM_017926346.1"/>
</dbReference>
<dbReference type="SUPFAM" id="SSF52540">
    <property type="entry name" value="P-loop containing nucleoside triphosphate hydrolases"/>
    <property type="match status" value="1"/>
</dbReference>
<accession>A0ABM1N4T5</accession>
<gene>
    <name evidence="5" type="primary">LOC108566459</name>
</gene>
<feature type="region of interest" description="Disordered" evidence="3">
    <location>
        <begin position="1"/>
        <end position="51"/>
    </location>
</feature>
<name>A0ABM1N4T5_NICVS</name>
<reference evidence="5" key="1">
    <citation type="submission" date="2025-08" db="UniProtKB">
        <authorList>
            <consortium name="RefSeq"/>
        </authorList>
    </citation>
    <scope>IDENTIFICATION</scope>
    <source>
        <tissue evidence="5">Whole Larva</tissue>
    </source>
</reference>
<protein>
    <submittedName>
        <fullName evidence="5">Protein SMG9 isoform X1</fullName>
    </submittedName>
</protein>
<dbReference type="PANTHER" id="PTHR14270:SF0">
    <property type="entry name" value="NONSENSE-MEDIATED MRNA DECAY FACTOR SMG9"/>
    <property type="match status" value="1"/>
</dbReference>
<evidence type="ECO:0000256" key="2">
    <source>
        <dbReference type="ARBA" id="ARBA00023161"/>
    </source>
</evidence>